<dbReference type="AlphaFoldDB" id="A0A0E9R3H4"/>
<accession>A0A0E9R3H4</accession>
<sequence length="33" mass="4114">MQITDSKRNQKPRIKTRYWKLSYTCTKEEIEHT</sequence>
<protein>
    <submittedName>
        <fullName evidence="1">Uncharacterized protein</fullName>
    </submittedName>
</protein>
<dbReference type="EMBL" id="GBXM01085552">
    <property type="protein sequence ID" value="JAH23025.1"/>
    <property type="molecule type" value="Transcribed_RNA"/>
</dbReference>
<reference evidence="1" key="2">
    <citation type="journal article" date="2015" name="Fish Shellfish Immunol.">
        <title>Early steps in the European eel (Anguilla anguilla)-Vibrio vulnificus interaction in the gills: Role of the RtxA13 toxin.</title>
        <authorList>
            <person name="Callol A."/>
            <person name="Pajuelo D."/>
            <person name="Ebbesson L."/>
            <person name="Teles M."/>
            <person name="MacKenzie S."/>
            <person name="Amaro C."/>
        </authorList>
    </citation>
    <scope>NUCLEOTIDE SEQUENCE</scope>
</reference>
<name>A0A0E9R3H4_ANGAN</name>
<organism evidence="1">
    <name type="scientific">Anguilla anguilla</name>
    <name type="common">European freshwater eel</name>
    <name type="synonym">Muraena anguilla</name>
    <dbReference type="NCBI Taxonomy" id="7936"/>
    <lineage>
        <taxon>Eukaryota</taxon>
        <taxon>Metazoa</taxon>
        <taxon>Chordata</taxon>
        <taxon>Craniata</taxon>
        <taxon>Vertebrata</taxon>
        <taxon>Euteleostomi</taxon>
        <taxon>Actinopterygii</taxon>
        <taxon>Neopterygii</taxon>
        <taxon>Teleostei</taxon>
        <taxon>Anguilliformes</taxon>
        <taxon>Anguillidae</taxon>
        <taxon>Anguilla</taxon>
    </lineage>
</organism>
<evidence type="ECO:0000313" key="1">
    <source>
        <dbReference type="EMBL" id="JAH23025.1"/>
    </source>
</evidence>
<reference evidence="1" key="1">
    <citation type="submission" date="2014-11" db="EMBL/GenBank/DDBJ databases">
        <authorList>
            <person name="Amaro Gonzalez C."/>
        </authorList>
    </citation>
    <scope>NUCLEOTIDE SEQUENCE</scope>
</reference>
<proteinExistence type="predicted"/>